<dbReference type="PRINTS" id="PR00686">
    <property type="entry name" value="TIFACTORIID"/>
</dbReference>
<organism evidence="9">
    <name type="scientific">Spodoptera frugiperda</name>
    <name type="common">Fall armyworm</name>
    <dbReference type="NCBI Taxonomy" id="7108"/>
    <lineage>
        <taxon>Eukaryota</taxon>
        <taxon>Metazoa</taxon>
        <taxon>Ecdysozoa</taxon>
        <taxon>Arthropoda</taxon>
        <taxon>Hexapoda</taxon>
        <taxon>Insecta</taxon>
        <taxon>Pterygota</taxon>
        <taxon>Neoptera</taxon>
        <taxon>Endopterygota</taxon>
        <taxon>Lepidoptera</taxon>
        <taxon>Glossata</taxon>
        <taxon>Ditrysia</taxon>
        <taxon>Noctuoidea</taxon>
        <taxon>Noctuidae</taxon>
        <taxon>Amphipyrinae</taxon>
        <taxon>Spodoptera</taxon>
    </lineage>
</organism>
<reference evidence="9" key="1">
    <citation type="submission" date="2016-07" db="EMBL/GenBank/DDBJ databases">
        <authorList>
            <person name="Bretaudeau A."/>
        </authorList>
    </citation>
    <scope>NUCLEOTIDE SEQUENCE</scope>
    <source>
        <strain evidence="9">Rice</strain>
        <tissue evidence="9">Whole body</tissue>
    </source>
</reference>
<dbReference type="Gene3D" id="3.30.310.10">
    <property type="entry name" value="TATA-Binding Protein"/>
    <property type="match status" value="2"/>
</dbReference>
<keyword evidence="3" id="KW-0677">Repeat</keyword>
<evidence type="ECO:0000256" key="7">
    <source>
        <dbReference type="ARBA" id="ARBA00023242"/>
    </source>
</evidence>
<dbReference type="CDD" id="cd04516">
    <property type="entry name" value="TBP_eukaryotes"/>
    <property type="match status" value="1"/>
</dbReference>
<dbReference type="GO" id="GO:0005634">
    <property type="term" value="C:nucleus"/>
    <property type="evidence" value="ECO:0007669"/>
    <property type="project" value="UniProtKB-SubCell"/>
</dbReference>
<keyword evidence="6" id="KW-0804">Transcription</keyword>
<dbReference type="GO" id="GO:0006352">
    <property type="term" value="P:DNA-templated transcription initiation"/>
    <property type="evidence" value="ECO:0007669"/>
    <property type="project" value="InterPro"/>
</dbReference>
<gene>
    <name evidence="9" type="ORF">SFRICE_009278</name>
</gene>
<evidence type="ECO:0000256" key="3">
    <source>
        <dbReference type="ARBA" id="ARBA00022737"/>
    </source>
</evidence>
<evidence type="ECO:0000256" key="6">
    <source>
        <dbReference type="ARBA" id="ARBA00023163"/>
    </source>
</evidence>
<dbReference type="InterPro" id="IPR000814">
    <property type="entry name" value="TBP"/>
</dbReference>
<dbReference type="InterPro" id="IPR033710">
    <property type="entry name" value="TBP_eukaryotic"/>
</dbReference>
<keyword evidence="4" id="KW-0805">Transcription regulation</keyword>
<dbReference type="InterPro" id="IPR012295">
    <property type="entry name" value="TBP_dom_sf"/>
</dbReference>
<feature type="region of interest" description="Disordered" evidence="8">
    <location>
        <begin position="1"/>
        <end position="24"/>
    </location>
</feature>
<proteinExistence type="inferred from homology"/>
<dbReference type="GO" id="GO:0032991">
    <property type="term" value="C:protein-containing complex"/>
    <property type="evidence" value="ECO:0007669"/>
    <property type="project" value="UniProtKB-ARBA"/>
</dbReference>
<comment type="subcellular location">
    <subcellularLocation>
        <location evidence="1">Nucleus</location>
    </subcellularLocation>
</comment>
<comment type="similarity">
    <text evidence="2">Belongs to the TBP family.</text>
</comment>
<dbReference type="GO" id="GO:0000978">
    <property type="term" value="F:RNA polymerase II cis-regulatory region sequence-specific DNA binding"/>
    <property type="evidence" value="ECO:0007669"/>
    <property type="project" value="UniProtKB-ARBA"/>
</dbReference>
<feature type="region of interest" description="Disordered" evidence="8">
    <location>
        <begin position="34"/>
        <end position="53"/>
    </location>
</feature>
<evidence type="ECO:0000256" key="4">
    <source>
        <dbReference type="ARBA" id="ARBA00023015"/>
    </source>
</evidence>
<dbReference type="GO" id="GO:0000992">
    <property type="term" value="F:RNA polymerase III cis-regulatory region sequence-specific DNA binding"/>
    <property type="evidence" value="ECO:0007669"/>
    <property type="project" value="UniProtKB-ARBA"/>
</dbReference>
<evidence type="ECO:0000256" key="1">
    <source>
        <dbReference type="ARBA" id="ARBA00004123"/>
    </source>
</evidence>
<feature type="compositionally biased region" description="Low complexity" evidence="8">
    <location>
        <begin position="35"/>
        <end position="52"/>
    </location>
</feature>
<evidence type="ECO:0000256" key="8">
    <source>
        <dbReference type="SAM" id="MobiDB-lite"/>
    </source>
</evidence>
<dbReference type="PROSITE" id="PS00351">
    <property type="entry name" value="TFIID"/>
    <property type="match status" value="1"/>
</dbReference>
<dbReference type="SUPFAM" id="SSF55945">
    <property type="entry name" value="TATA-box binding protein-like"/>
    <property type="match status" value="2"/>
</dbReference>
<dbReference type="PANTHER" id="PTHR10126">
    <property type="entry name" value="TATA-BOX BINDING PROTEIN"/>
    <property type="match status" value="1"/>
</dbReference>
<dbReference type="GO" id="GO:0001092">
    <property type="term" value="F:TFIIA-class transcription factor complex binding"/>
    <property type="evidence" value="ECO:0007669"/>
    <property type="project" value="UniProtKB-ARBA"/>
</dbReference>
<accession>A0A2H1V599</accession>
<dbReference type="GO" id="GO:0042797">
    <property type="term" value="P:tRNA transcription by RNA polymerase III"/>
    <property type="evidence" value="ECO:0007669"/>
    <property type="project" value="UniProtKB-ARBA"/>
</dbReference>
<keyword evidence="7" id="KW-0539">Nucleus</keyword>
<evidence type="ECO:0000256" key="5">
    <source>
        <dbReference type="ARBA" id="ARBA00023125"/>
    </source>
</evidence>
<keyword evidence="5" id="KW-0238">DNA-binding</keyword>
<dbReference type="FunFam" id="3.30.310.10:FF:000005">
    <property type="entry name" value="TATA box-binding protein-like 1"/>
    <property type="match status" value="1"/>
</dbReference>
<sequence>MDVSSNNLDKRPTPIVPTPDWTTNTNSEMEIASVEPAAPATPAPTNNNIENNSTKNMQEVTDESALNRVSVISSVSNQSSTMNINPGQTPTQSGTYTSVITPAMSTSQSLIAGEVALTPTHSNFTPQSVNPHSAMTAITPMVSGTDQARSSIKVQNCVSTIHLGCELKLLDIYCRTRFSEYNPARFHGVVMKIIDPRATALVFRSGKVLCTGLRNEHDSYIAARKFARIIQKLGYPARFLDFKIQNFIATADLRFPIRLEALQQAHGQFASYEPELFPGLVYRMVRPRVVLLIFVNGKIVFTGGKTRGEINEALDIIYPILRSYRIS</sequence>
<name>A0A2H1V599_SPOFR</name>
<protein>
    <submittedName>
        <fullName evidence="9">SFRICE_009278</fullName>
    </submittedName>
</protein>
<dbReference type="Pfam" id="PF00352">
    <property type="entry name" value="TBP"/>
    <property type="match status" value="2"/>
</dbReference>
<dbReference type="EMBL" id="ODYU01000758">
    <property type="protein sequence ID" value="SOQ36025.1"/>
    <property type="molecule type" value="Genomic_DNA"/>
</dbReference>
<dbReference type="HAMAP" id="MF_00408">
    <property type="entry name" value="TATA_bind_prot_arch"/>
    <property type="match status" value="1"/>
</dbReference>
<dbReference type="InterPro" id="IPR030491">
    <property type="entry name" value="TBP_CS"/>
</dbReference>
<dbReference type="FunFam" id="3.30.310.10:FF:000002">
    <property type="entry name" value="TATA-box-binding protein 2"/>
    <property type="match status" value="1"/>
</dbReference>
<dbReference type="AlphaFoldDB" id="A0A2H1V599"/>
<evidence type="ECO:0000313" key="9">
    <source>
        <dbReference type="EMBL" id="SOQ36025.1"/>
    </source>
</evidence>
<evidence type="ECO:0000256" key="2">
    <source>
        <dbReference type="ARBA" id="ARBA00005560"/>
    </source>
</evidence>